<evidence type="ECO:0000313" key="5">
    <source>
        <dbReference type="EMBL" id="CAK8163530.1"/>
    </source>
</evidence>
<dbReference type="SUPFAM" id="SSF103506">
    <property type="entry name" value="Mitochondrial carrier"/>
    <property type="match status" value="1"/>
</dbReference>
<evidence type="ECO:0000256" key="3">
    <source>
        <dbReference type="ARBA" id="ARBA00023136"/>
    </source>
</evidence>
<gene>
    <name evidence="5" type="ORF">CAXC1_70056</name>
</gene>
<dbReference type="EMBL" id="CAWVOK010000033">
    <property type="protein sequence ID" value="CAK8163530.1"/>
    <property type="molecule type" value="Genomic_DNA"/>
</dbReference>
<comment type="caution">
    <text evidence="5">The sequence shown here is derived from an EMBL/GenBank/DDBJ whole genome shotgun (WGS) entry which is preliminary data.</text>
</comment>
<feature type="transmembrane region" description="Helical" evidence="4">
    <location>
        <begin position="173"/>
        <end position="194"/>
    </location>
</feature>
<evidence type="ECO:0000313" key="6">
    <source>
        <dbReference type="Proteomes" id="UP001314181"/>
    </source>
</evidence>
<evidence type="ECO:0000256" key="4">
    <source>
        <dbReference type="SAM" id="Phobius"/>
    </source>
</evidence>
<organism evidence="5 6">
    <name type="scientific">Candidatus Xenohaliotis californiensis</name>
    <dbReference type="NCBI Taxonomy" id="84677"/>
    <lineage>
        <taxon>Bacteria</taxon>
        <taxon>Pseudomonadati</taxon>
        <taxon>Pseudomonadota</taxon>
        <taxon>Alphaproteobacteria</taxon>
        <taxon>Rickettsiales</taxon>
        <taxon>Anaplasmataceae</taxon>
        <taxon>Candidatus Xenohaliotis</taxon>
    </lineage>
</organism>
<proteinExistence type="predicted"/>
<name>A0ABM9NA60_9RICK</name>
<comment type="subcellular location">
    <subcellularLocation>
        <location evidence="1">Membrane</location>
    </subcellularLocation>
</comment>
<keyword evidence="2 4" id="KW-0812">Transmembrane</keyword>
<evidence type="ECO:0000256" key="2">
    <source>
        <dbReference type="ARBA" id="ARBA00022692"/>
    </source>
</evidence>
<dbReference type="InterPro" id="IPR023395">
    <property type="entry name" value="MCP_dom_sf"/>
</dbReference>
<evidence type="ECO:0000256" key="1">
    <source>
        <dbReference type="ARBA" id="ARBA00004370"/>
    </source>
</evidence>
<keyword evidence="6" id="KW-1185">Reference proteome</keyword>
<feature type="transmembrane region" description="Helical" evidence="4">
    <location>
        <begin position="63"/>
        <end position="83"/>
    </location>
</feature>
<protein>
    <submittedName>
        <fullName evidence="5">Uncharacterized protein</fullName>
    </submittedName>
</protein>
<dbReference type="Proteomes" id="UP001314181">
    <property type="component" value="Unassembled WGS sequence"/>
</dbReference>
<reference evidence="5 6" key="1">
    <citation type="submission" date="2024-01" db="EMBL/GenBank/DDBJ databases">
        <authorList>
            <person name="Kunselman E."/>
        </authorList>
    </citation>
    <scope>NUCLEOTIDE SEQUENCE [LARGE SCALE GENOMIC DNA]</scope>
    <source>
        <strain evidence="5">2 abalone samples</strain>
    </source>
</reference>
<dbReference type="Gene3D" id="1.50.40.10">
    <property type="entry name" value="Mitochondrial carrier domain"/>
    <property type="match status" value="1"/>
</dbReference>
<feature type="transmembrane region" description="Helical" evidence="4">
    <location>
        <begin position="20"/>
        <end position="42"/>
    </location>
</feature>
<keyword evidence="3 4" id="KW-0472">Membrane</keyword>
<feature type="transmembrane region" description="Helical" evidence="4">
    <location>
        <begin position="103"/>
        <end position="124"/>
    </location>
</feature>
<feature type="transmembrane region" description="Helical" evidence="4">
    <location>
        <begin position="145"/>
        <end position="167"/>
    </location>
</feature>
<keyword evidence="4" id="KW-1133">Transmembrane helix</keyword>
<accession>A0ABM9NA60</accession>
<sequence>MLDKMHRFHTILSELYHLSFEGIVFGATAAILSLLIAPMQYLKIMRQETGKKYLNIAKNSYKMHGISVFFRAAIAYSLLNFVSSASFGVSNYFSNLLLKDKQLLFFAPMLRSLLGGLIETLATLRIEIREINKNKGNNNKNETSLLTMALLILMRNSVFWLGATISFEITKTFNLNAIIVFWLTLLTGLFAGILSTPVDAVATRVCGAEKTINIINACHQIIKGDRNIVFAGTVIRIQQIILYTILTEWVMEGSKQWINIVFSII</sequence>